<name>A0AAV0X975_9HEMI</name>
<feature type="transmembrane region" description="Helical" evidence="1">
    <location>
        <begin position="106"/>
        <end position="128"/>
    </location>
</feature>
<gene>
    <name evidence="2" type="ORF">MEUPH1_LOCUS19092</name>
</gene>
<organism evidence="2 3">
    <name type="scientific">Macrosiphum euphorbiae</name>
    <name type="common">potato aphid</name>
    <dbReference type="NCBI Taxonomy" id="13131"/>
    <lineage>
        <taxon>Eukaryota</taxon>
        <taxon>Metazoa</taxon>
        <taxon>Ecdysozoa</taxon>
        <taxon>Arthropoda</taxon>
        <taxon>Hexapoda</taxon>
        <taxon>Insecta</taxon>
        <taxon>Pterygota</taxon>
        <taxon>Neoptera</taxon>
        <taxon>Paraneoptera</taxon>
        <taxon>Hemiptera</taxon>
        <taxon>Sternorrhyncha</taxon>
        <taxon>Aphidomorpha</taxon>
        <taxon>Aphidoidea</taxon>
        <taxon>Aphididae</taxon>
        <taxon>Macrosiphini</taxon>
        <taxon>Macrosiphum</taxon>
    </lineage>
</organism>
<keyword evidence="1" id="KW-0812">Transmembrane</keyword>
<comment type="caution">
    <text evidence="2">The sequence shown here is derived from an EMBL/GenBank/DDBJ whole genome shotgun (WGS) entry which is preliminary data.</text>
</comment>
<evidence type="ECO:0000313" key="3">
    <source>
        <dbReference type="Proteomes" id="UP001160148"/>
    </source>
</evidence>
<dbReference type="AlphaFoldDB" id="A0AAV0X975"/>
<dbReference type="Proteomes" id="UP001160148">
    <property type="component" value="Unassembled WGS sequence"/>
</dbReference>
<reference evidence="2 3" key="1">
    <citation type="submission" date="2023-01" db="EMBL/GenBank/DDBJ databases">
        <authorList>
            <person name="Whitehead M."/>
        </authorList>
    </citation>
    <scope>NUCLEOTIDE SEQUENCE [LARGE SCALE GENOMIC DNA]</scope>
</reference>
<proteinExistence type="predicted"/>
<evidence type="ECO:0000313" key="2">
    <source>
        <dbReference type="EMBL" id="CAI6364241.1"/>
    </source>
</evidence>
<accession>A0AAV0X975</accession>
<sequence>MPEFSIAGNRIEIKESIKYLGVELHRVLGFKAHIKTAAAKANSTASALARLMPNIGGSGQRRRKLLSTVVARKLLYASPIWSKALVFNHNIENLERPQRTRRIARAYRTISTAAVMIIAGLIPAHLLAWE</sequence>
<dbReference type="EMBL" id="CARXXK010000003">
    <property type="protein sequence ID" value="CAI6364241.1"/>
    <property type="molecule type" value="Genomic_DNA"/>
</dbReference>
<evidence type="ECO:0000256" key="1">
    <source>
        <dbReference type="SAM" id="Phobius"/>
    </source>
</evidence>
<keyword evidence="3" id="KW-1185">Reference proteome</keyword>
<protein>
    <submittedName>
        <fullName evidence="2">Uncharacterized protein</fullName>
    </submittedName>
</protein>
<keyword evidence="1" id="KW-0472">Membrane</keyword>
<keyword evidence="1" id="KW-1133">Transmembrane helix</keyword>